<dbReference type="Pfam" id="PF00628">
    <property type="entry name" value="PHD"/>
    <property type="match status" value="1"/>
</dbReference>
<dbReference type="PANTHER" id="PTHR13793">
    <property type="entry name" value="PHD FINGER PROTEINS"/>
    <property type="match status" value="1"/>
</dbReference>
<keyword evidence="3" id="KW-0862">Zinc</keyword>
<evidence type="ECO:0000256" key="1">
    <source>
        <dbReference type="ARBA" id="ARBA00022723"/>
    </source>
</evidence>
<dbReference type="InterPro" id="IPR013083">
    <property type="entry name" value="Znf_RING/FYVE/PHD"/>
</dbReference>
<organism evidence="7 8">
    <name type="scientific">Euplotes crassus</name>
    <dbReference type="NCBI Taxonomy" id="5936"/>
    <lineage>
        <taxon>Eukaryota</taxon>
        <taxon>Sar</taxon>
        <taxon>Alveolata</taxon>
        <taxon>Ciliophora</taxon>
        <taxon>Intramacronucleata</taxon>
        <taxon>Spirotrichea</taxon>
        <taxon>Hypotrichia</taxon>
        <taxon>Euplotida</taxon>
        <taxon>Euplotidae</taxon>
        <taxon>Moneuplotes</taxon>
    </lineage>
</organism>
<proteinExistence type="predicted"/>
<dbReference type="PANTHER" id="PTHR13793:SF107">
    <property type="entry name" value="BROMODOMAIN-CONTAINING PROTEIN HOMOLOG"/>
    <property type="match status" value="1"/>
</dbReference>
<evidence type="ECO:0000256" key="2">
    <source>
        <dbReference type="ARBA" id="ARBA00022771"/>
    </source>
</evidence>
<dbReference type="PROSITE" id="PS51805">
    <property type="entry name" value="EPHD"/>
    <property type="match status" value="1"/>
</dbReference>
<dbReference type="InterPro" id="IPR019787">
    <property type="entry name" value="Znf_PHD-finger"/>
</dbReference>
<evidence type="ECO:0000313" key="7">
    <source>
        <dbReference type="EMBL" id="CAI2381498.1"/>
    </source>
</evidence>
<keyword evidence="1" id="KW-0479">Metal-binding</keyword>
<sequence>MDNDQYQVEIRKKKFHKSYINLLTKLPLIYGQYYEFKRCGIARKNLPITGNLGWAYFTHEFFPLERYKILTDPLRIDDYVRAVIQNCLGDMDTKCNLEKLHSLKNDRNVSKLRQQFAIEYTRKYIPSLGRLGQANSYLHMSDFSPERDQAEDPTSERCEIDKLIITLTEQYKFIRSQNSSKISNLKERFSKIYSNITQDSSIVFLDQMENYEQIKLMNPYQSHLCFPYSKDESGLVWMWNMLSKHKRKKRAIELNKDSSGKAFKLKLSYKDLLKLPPDFAHLDDSCLICNSSDTSQENSLILCDQCNCMAHLRCYGLREVPKGKWFCYKCRILKKAHCNLMKCSLCDQSGGILKPFACSTKLRINEHVTKGRSGNSEYRDYNVQQLIELEKKYYLNKSKDNIPIFQKLTTFFHWAHISCHWWNSNVFKFVEEDPLPIRALSRLNLNHECTFCNKKDGTTLKCNDCDTRFHYECGRKRNCRIAYIIKSKEKQVSVECELHSPNLPLQELRKFQEDRTFEVAVLCDALREYTKTIDYFKEKEKKWKVSNQRQLTRNFFKIFEEKYNFEIDIVQLINDRYGFCSAFSNTLKQIIADRFCHISKFKIANFSPEFCKYKFLKEICTPKKFGDFIINYYKRKNKGNAVKADSGRTTVPKIGLNPYPYNENILRKSMKYNSVTYEVPRKLQPPPAFRSVRKPSDTSQIFHILKTPKRKRRSGGRIVSDSFLKTEKLQKDPLMPTDNPIGTLKFQNSEQMNDNQIFPQREEISTAVSNKNTDFDLILGLKIPRITEKDSLREDKSESDIEISDIDQDNCDMFKQRFEPRCYCKMKKGRLRYKVKCIGRDCINSNQFHEKCVIEKAKQRGFILQKIEKEGFLCDDCLIMQNNGLFASRNAPSTMHNRLMLNPESPYTRMHDLNTNQCLESPKDLQIEKENNISNNIADSENKYSNSECINEKISEASYHERGDHSHLKAPVCQ</sequence>
<dbReference type="Proteomes" id="UP001295684">
    <property type="component" value="Unassembled WGS sequence"/>
</dbReference>
<evidence type="ECO:0008006" key="9">
    <source>
        <dbReference type="Google" id="ProtNLM"/>
    </source>
</evidence>
<gene>
    <name evidence="7" type="ORF">ECRASSUSDP1_LOCUS22954</name>
</gene>
<dbReference type="InterPro" id="IPR034732">
    <property type="entry name" value="EPHD"/>
</dbReference>
<dbReference type="AlphaFoldDB" id="A0AAD1XYZ3"/>
<evidence type="ECO:0000259" key="5">
    <source>
        <dbReference type="PROSITE" id="PS50016"/>
    </source>
</evidence>
<dbReference type="InterPro" id="IPR050701">
    <property type="entry name" value="Histone_Mod_Regulator"/>
</dbReference>
<reference evidence="7" key="1">
    <citation type="submission" date="2023-07" db="EMBL/GenBank/DDBJ databases">
        <authorList>
            <consortium name="AG Swart"/>
            <person name="Singh M."/>
            <person name="Singh A."/>
            <person name="Seah K."/>
            <person name="Emmerich C."/>
        </authorList>
    </citation>
    <scope>NUCLEOTIDE SEQUENCE</scope>
    <source>
        <strain evidence="7">DP1</strain>
    </source>
</reference>
<dbReference type="InterPro" id="IPR011011">
    <property type="entry name" value="Znf_FYVE_PHD"/>
</dbReference>
<evidence type="ECO:0000259" key="6">
    <source>
        <dbReference type="PROSITE" id="PS51805"/>
    </source>
</evidence>
<dbReference type="SMART" id="SM00249">
    <property type="entry name" value="PHD"/>
    <property type="match status" value="3"/>
</dbReference>
<feature type="domain" description="PHD-type" evidence="6">
    <location>
        <begin position="390"/>
        <end position="500"/>
    </location>
</feature>
<dbReference type="EMBL" id="CAMPGE010023577">
    <property type="protein sequence ID" value="CAI2381498.1"/>
    <property type="molecule type" value="Genomic_DNA"/>
</dbReference>
<protein>
    <recommendedName>
        <fullName evidence="9">PHD-type domain-containing protein</fullName>
    </recommendedName>
</protein>
<evidence type="ECO:0000313" key="8">
    <source>
        <dbReference type="Proteomes" id="UP001295684"/>
    </source>
</evidence>
<evidence type="ECO:0000256" key="3">
    <source>
        <dbReference type="ARBA" id="ARBA00022833"/>
    </source>
</evidence>
<dbReference type="SUPFAM" id="SSF57903">
    <property type="entry name" value="FYVE/PHD zinc finger"/>
    <property type="match status" value="1"/>
</dbReference>
<dbReference type="Pfam" id="PF13832">
    <property type="entry name" value="zf-HC5HC2H_2"/>
    <property type="match status" value="1"/>
</dbReference>
<name>A0AAD1XYZ3_EUPCR</name>
<dbReference type="Gene3D" id="3.30.40.10">
    <property type="entry name" value="Zinc/RING finger domain, C3HC4 (zinc finger)"/>
    <property type="match status" value="1"/>
</dbReference>
<feature type="domain" description="PHD-type" evidence="5">
    <location>
        <begin position="283"/>
        <end position="333"/>
    </location>
</feature>
<accession>A0AAD1XYZ3</accession>
<dbReference type="GO" id="GO:0006357">
    <property type="term" value="P:regulation of transcription by RNA polymerase II"/>
    <property type="evidence" value="ECO:0007669"/>
    <property type="project" value="TreeGrafter"/>
</dbReference>
<dbReference type="GO" id="GO:0008270">
    <property type="term" value="F:zinc ion binding"/>
    <property type="evidence" value="ECO:0007669"/>
    <property type="project" value="UniProtKB-KW"/>
</dbReference>
<keyword evidence="2 4" id="KW-0863">Zinc-finger</keyword>
<evidence type="ECO:0000256" key="4">
    <source>
        <dbReference type="PROSITE-ProRule" id="PRU00146"/>
    </source>
</evidence>
<comment type="caution">
    <text evidence="7">The sequence shown here is derived from an EMBL/GenBank/DDBJ whole genome shotgun (WGS) entry which is preliminary data.</text>
</comment>
<keyword evidence="8" id="KW-1185">Reference proteome</keyword>
<dbReference type="InterPro" id="IPR001965">
    <property type="entry name" value="Znf_PHD"/>
</dbReference>
<dbReference type="CDD" id="cd15492">
    <property type="entry name" value="PHD_BRPF_JADE_like"/>
    <property type="match status" value="1"/>
</dbReference>
<dbReference type="PROSITE" id="PS50016">
    <property type="entry name" value="ZF_PHD_2"/>
    <property type="match status" value="1"/>
</dbReference>